<comment type="similarity">
    <text evidence="2 9">Belongs to the fatty acyl-CoA reductase family.</text>
</comment>
<dbReference type="Gene3D" id="3.40.50.720">
    <property type="entry name" value="NAD(P)-binding Rossmann-like Domain"/>
    <property type="match status" value="1"/>
</dbReference>
<comment type="subcellular location">
    <subcellularLocation>
        <location evidence="1">Membrane</location>
        <topology evidence="1">Multi-pass membrane protein</topology>
    </subcellularLocation>
</comment>
<comment type="catalytic activity">
    <reaction evidence="8 9">
        <text>a long-chain fatty acyl-CoA + 2 NADPH + 2 H(+) = a long-chain primary fatty alcohol + 2 NADP(+) + CoA</text>
        <dbReference type="Rhea" id="RHEA:52716"/>
        <dbReference type="ChEBI" id="CHEBI:15378"/>
        <dbReference type="ChEBI" id="CHEBI:57287"/>
        <dbReference type="ChEBI" id="CHEBI:57783"/>
        <dbReference type="ChEBI" id="CHEBI:58349"/>
        <dbReference type="ChEBI" id="CHEBI:77396"/>
        <dbReference type="ChEBI" id="CHEBI:83139"/>
        <dbReference type="EC" id="1.2.1.84"/>
    </reaction>
</comment>
<feature type="transmembrane region" description="Helical" evidence="9">
    <location>
        <begin position="531"/>
        <end position="556"/>
    </location>
</feature>
<dbReference type="OMA" id="WRDAQER"/>
<dbReference type="Pfam" id="PF03015">
    <property type="entry name" value="Sterile"/>
    <property type="match status" value="1"/>
</dbReference>
<dbReference type="GO" id="GO:0016020">
    <property type="term" value="C:membrane"/>
    <property type="evidence" value="ECO:0007669"/>
    <property type="project" value="UniProtKB-SubCell"/>
</dbReference>
<evidence type="ECO:0000256" key="3">
    <source>
        <dbReference type="ARBA" id="ARBA00022516"/>
    </source>
</evidence>
<dbReference type="InterPro" id="IPR036291">
    <property type="entry name" value="NAD(P)-bd_dom_sf"/>
</dbReference>
<name>A0A058ZAN7_FONAL</name>
<keyword evidence="4 9" id="KW-0812">Transmembrane</keyword>
<evidence type="ECO:0000313" key="14">
    <source>
        <dbReference type="Proteomes" id="UP000030693"/>
    </source>
</evidence>
<feature type="domain" description="Thioester reductase (TE)" evidence="12">
    <location>
        <begin position="77"/>
        <end position="350"/>
    </location>
</feature>
<gene>
    <name evidence="13" type="ORF">H696_02405</name>
</gene>
<evidence type="ECO:0000259" key="11">
    <source>
        <dbReference type="Pfam" id="PF03015"/>
    </source>
</evidence>
<dbReference type="Pfam" id="PF07993">
    <property type="entry name" value="NAD_binding_4"/>
    <property type="match status" value="1"/>
</dbReference>
<protein>
    <recommendedName>
        <fullName evidence="9">Fatty acyl-CoA reductase</fullName>
        <ecNumber evidence="9">1.2.1.84</ecNumber>
    </recommendedName>
</protein>
<evidence type="ECO:0000256" key="10">
    <source>
        <dbReference type="SAM" id="MobiDB-lite"/>
    </source>
</evidence>
<feature type="domain" description="Fatty acyl-CoA reductase C-terminal" evidence="11">
    <location>
        <begin position="429"/>
        <end position="518"/>
    </location>
</feature>
<feature type="region of interest" description="Disordered" evidence="10">
    <location>
        <begin position="1"/>
        <end position="49"/>
    </location>
</feature>
<evidence type="ECO:0000256" key="5">
    <source>
        <dbReference type="ARBA" id="ARBA00022989"/>
    </source>
</evidence>
<dbReference type="PANTHER" id="PTHR11011:SF45">
    <property type="entry name" value="FATTY ACYL-COA REDUCTASE CG8306-RELATED"/>
    <property type="match status" value="1"/>
</dbReference>
<evidence type="ECO:0000256" key="2">
    <source>
        <dbReference type="ARBA" id="ARBA00005928"/>
    </source>
</evidence>
<dbReference type="FunFam" id="3.40.50.720:FF:000143">
    <property type="entry name" value="Fatty acyl-CoA reductase"/>
    <property type="match status" value="1"/>
</dbReference>
<dbReference type="InterPro" id="IPR013120">
    <property type="entry name" value="FAR_NAD-bd"/>
</dbReference>
<dbReference type="Proteomes" id="UP000030693">
    <property type="component" value="Unassembled WGS sequence"/>
</dbReference>
<accession>A0A058ZAN7</accession>
<keyword evidence="9" id="KW-0560">Oxidoreductase</keyword>
<dbReference type="eggNOG" id="KOG1221">
    <property type="taxonomic scope" value="Eukaryota"/>
</dbReference>
<keyword evidence="3 9" id="KW-0444">Lipid biosynthesis</keyword>
<dbReference type="InterPro" id="IPR026055">
    <property type="entry name" value="FAR"/>
</dbReference>
<evidence type="ECO:0000256" key="7">
    <source>
        <dbReference type="ARBA" id="ARBA00023136"/>
    </source>
</evidence>
<evidence type="ECO:0000256" key="1">
    <source>
        <dbReference type="ARBA" id="ARBA00004141"/>
    </source>
</evidence>
<dbReference type="EMBL" id="KB932203">
    <property type="protein sequence ID" value="KCV71459.1"/>
    <property type="molecule type" value="Genomic_DNA"/>
</dbReference>
<keyword evidence="5 9" id="KW-1133">Transmembrane helix</keyword>
<feature type="compositionally biased region" description="Low complexity" evidence="10">
    <location>
        <begin position="14"/>
        <end position="39"/>
    </location>
</feature>
<dbReference type="SUPFAM" id="SSF51735">
    <property type="entry name" value="NAD(P)-binding Rossmann-fold domains"/>
    <property type="match status" value="1"/>
</dbReference>
<keyword evidence="6 9" id="KW-0443">Lipid metabolism</keyword>
<dbReference type="GeneID" id="20527130"/>
<keyword evidence="7 9" id="KW-0472">Membrane</keyword>
<dbReference type="GO" id="GO:0035336">
    <property type="term" value="P:long-chain fatty-acyl-CoA metabolic process"/>
    <property type="evidence" value="ECO:0007669"/>
    <property type="project" value="TreeGrafter"/>
</dbReference>
<dbReference type="InterPro" id="IPR033640">
    <property type="entry name" value="FAR_C"/>
</dbReference>
<sequence length="601" mass="65405">MSDLLPMPSMSGDATPTTAAPATPATWRSGAAPAATPATRGTPMQTPFTSSVARTPLAANVPRPSLAQFYAGKYVMITGATGFLGKTVLEMLLRQCPDVAGAYLLVRPKKNVDPKTRVAETVKSELFNVLRESNPTFTDKVHCVQGDLVLPGLGLSEEDAAILRERINVVIHCAATVNFNEKLRLSLDLNVLSVQQMLAFARQFKHLSAFVHTSTAYSQCDQDHIEERFYEPPVSPNALISLVRSLPATAPDTLEGNLATALNGRRPNTYTFTKALAEAVIRTEGADMPVAVMRPSIVGAIHRGPIPGWQDNVNGPGGMYLTATMGILRVMQGHNDAISDIIPVDHCASMLLSIGWLIGTGPARPPTEDPPVFNCTSGAKNPITWSQQIDYAKRANSANVHRAKIVPIIPGEFTFVESKAVYEFWRFLLHTIPAKAADTVLRLQGKKPAMARLYRRLDSSIGAYTPFTTHAWTWDAGNVAALAAAMSPEDRENFNFDAATIDWPTYIFNYYLGTERFIPASLPGNPARNRVLSWLLVASFYTVQFFAAVFLFYYVFGERIQNQLFGEDSILSPLEQPAIIELEDDFAGGMAAGGSPIAGDL</sequence>
<dbReference type="RefSeq" id="XP_009494582.1">
    <property type="nucleotide sequence ID" value="XM_009496307.1"/>
</dbReference>
<dbReference type="PANTHER" id="PTHR11011">
    <property type="entry name" value="MALE STERILITY PROTEIN 2-RELATED"/>
    <property type="match status" value="1"/>
</dbReference>
<dbReference type="STRING" id="691883.A0A058ZAN7"/>
<evidence type="ECO:0000259" key="12">
    <source>
        <dbReference type="Pfam" id="PF07993"/>
    </source>
</evidence>
<dbReference type="GO" id="GO:0102965">
    <property type="term" value="F:alcohol-forming long-chain fatty acyl-CoA reductase activity"/>
    <property type="evidence" value="ECO:0007669"/>
    <property type="project" value="UniProtKB-EC"/>
</dbReference>
<dbReference type="OrthoDB" id="429813at2759"/>
<dbReference type="AlphaFoldDB" id="A0A058ZAN7"/>
<evidence type="ECO:0000256" key="9">
    <source>
        <dbReference type="RuleBase" id="RU363097"/>
    </source>
</evidence>
<keyword evidence="9" id="KW-0521">NADP</keyword>
<evidence type="ECO:0000256" key="8">
    <source>
        <dbReference type="ARBA" id="ARBA00052530"/>
    </source>
</evidence>
<organism evidence="13">
    <name type="scientific">Fonticula alba</name>
    <name type="common">Slime mold</name>
    <dbReference type="NCBI Taxonomy" id="691883"/>
    <lineage>
        <taxon>Eukaryota</taxon>
        <taxon>Rotosphaerida</taxon>
        <taxon>Fonticulaceae</taxon>
        <taxon>Fonticula</taxon>
    </lineage>
</organism>
<dbReference type="CDD" id="cd05236">
    <property type="entry name" value="FAR-N_SDR_e"/>
    <property type="match status" value="1"/>
</dbReference>
<reference evidence="13" key="1">
    <citation type="submission" date="2013-04" db="EMBL/GenBank/DDBJ databases">
        <title>The Genome Sequence of Fonticula alba ATCC 38817.</title>
        <authorList>
            <consortium name="The Broad Institute Genomics Platform"/>
            <person name="Russ C."/>
            <person name="Cuomo C."/>
            <person name="Burger G."/>
            <person name="Gray M.W."/>
            <person name="Holland P.W.H."/>
            <person name="King N."/>
            <person name="Lang F.B.F."/>
            <person name="Roger A.J."/>
            <person name="Ruiz-Trillo I."/>
            <person name="Brown M."/>
            <person name="Walker B."/>
            <person name="Young S."/>
            <person name="Zeng Q."/>
            <person name="Gargeya S."/>
            <person name="Fitzgerald M."/>
            <person name="Haas B."/>
            <person name="Abouelleil A."/>
            <person name="Allen A.W."/>
            <person name="Alvarado L."/>
            <person name="Arachchi H.M."/>
            <person name="Berlin A.M."/>
            <person name="Chapman S.B."/>
            <person name="Gainer-Dewar J."/>
            <person name="Goldberg J."/>
            <person name="Griggs A."/>
            <person name="Gujja S."/>
            <person name="Hansen M."/>
            <person name="Howarth C."/>
            <person name="Imamovic A."/>
            <person name="Ireland A."/>
            <person name="Larimer J."/>
            <person name="McCowan C."/>
            <person name="Murphy C."/>
            <person name="Pearson M."/>
            <person name="Poon T.W."/>
            <person name="Priest M."/>
            <person name="Roberts A."/>
            <person name="Saif S."/>
            <person name="Shea T."/>
            <person name="Sisk P."/>
            <person name="Sykes S."/>
            <person name="Wortman J."/>
            <person name="Nusbaum C."/>
            <person name="Birren B."/>
        </authorList>
    </citation>
    <scope>NUCLEOTIDE SEQUENCE [LARGE SCALE GENOMIC DNA]</scope>
    <source>
        <strain evidence="13">ATCC 38817</strain>
    </source>
</reference>
<dbReference type="GO" id="GO:0005777">
    <property type="term" value="C:peroxisome"/>
    <property type="evidence" value="ECO:0007669"/>
    <property type="project" value="TreeGrafter"/>
</dbReference>
<evidence type="ECO:0000313" key="13">
    <source>
        <dbReference type="EMBL" id="KCV71459.1"/>
    </source>
</evidence>
<comment type="function">
    <text evidence="9">Catalyzes the reduction of fatty acyl-CoA to fatty alcohols.</text>
</comment>
<keyword evidence="14" id="KW-1185">Reference proteome</keyword>
<evidence type="ECO:0000256" key="4">
    <source>
        <dbReference type="ARBA" id="ARBA00022692"/>
    </source>
</evidence>
<proteinExistence type="inferred from homology"/>
<evidence type="ECO:0000256" key="6">
    <source>
        <dbReference type="ARBA" id="ARBA00023098"/>
    </source>
</evidence>
<dbReference type="GO" id="GO:0080019">
    <property type="term" value="F:alcohol-forming very long-chain fatty acyl-CoA reductase activity"/>
    <property type="evidence" value="ECO:0007669"/>
    <property type="project" value="InterPro"/>
</dbReference>
<dbReference type="EC" id="1.2.1.84" evidence="9"/>
<dbReference type="CDD" id="cd09071">
    <property type="entry name" value="FAR_C"/>
    <property type="match status" value="1"/>
</dbReference>